<evidence type="ECO:0000313" key="1">
    <source>
        <dbReference type="EMBL" id="RUS70142.1"/>
    </source>
</evidence>
<accession>A0A3S0ZA07</accession>
<comment type="caution">
    <text evidence="1">The sequence shown here is derived from an EMBL/GenBank/DDBJ whole genome shotgun (WGS) entry which is preliminary data.</text>
</comment>
<proteinExistence type="predicted"/>
<evidence type="ECO:0000313" key="2">
    <source>
        <dbReference type="Proteomes" id="UP000271974"/>
    </source>
</evidence>
<dbReference type="Proteomes" id="UP000271974">
    <property type="component" value="Unassembled WGS sequence"/>
</dbReference>
<name>A0A3S0ZA07_ELYCH</name>
<protein>
    <recommendedName>
        <fullName evidence="3">Peptidase S1 domain-containing protein</fullName>
    </recommendedName>
</protein>
<evidence type="ECO:0008006" key="3">
    <source>
        <dbReference type="Google" id="ProtNLM"/>
    </source>
</evidence>
<reference evidence="1 2" key="1">
    <citation type="submission" date="2019-01" db="EMBL/GenBank/DDBJ databases">
        <title>A draft genome assembly of the solar-powered sea slug Elysia chlorotica.</title>
        <authorList>
            <person name="Cai H."/>
            <person name="Li Q."/>
            <person name="Fang X."/>
            <person name="Li J."/>
            <person name="Curtis N.E."/>
            <person name="Altenburger A."/>
            <person name="Shibata T."/>
            <person name="Feng M."/>
            <person name="Maeda T."/>
            <person name="Schwartz J.A."/>
            <person name="Shigenobu S."/>
            <person name="Lundholm N."/>
            <person name="Nishiyama T."/>
            <person name="Yang H."/>
            <person name="Hasebe M."/>
            <person name="Li S."/>
            <person name="Pierce S.K."/>
            <person name="Wang J."/>
        </authorList>
    </citation>
    <scope>NUCLEOTIDE SEQUENCE [LARGE SCALE GENOMIC DNA]</scope>
    <source>
        <strain evidence="1">EC2010</strain>
        <tissue evidence="1">Whole organism of an adult</tissue>
    </source>
</reference>
<dbReference type="Pfam" id="PF13365">
    <property type="entry name" value="Trypsin_2"/>
    <property type="match status" value="1"/>
</dbReference>
<dbReference type="InterPro" id="IPR009003">
    <property type="entry name" value="Peptidase_S1_PA"/>
</dbReference>
<gene>
    <name evidence="1" type="ORF">EGW08_022095</name>
</gene>
<organism evidence="1 2">
    <name type="scientific">Elysia chlorotica</name>
    <name type="common">Eastern emerald elysia</name>
    <name type="synonym">Sea slug</name>
    <dbReference type="NCBI Taxonomy" id="188477"/>
    <lineage>
        <taxon>Eukaryota</taxon>
        <taxon>Metazoa</taxon>
        <taxon>Spiralia</taxon>
        <taxon>Lophotrochozoa</taxon>
        <taxon>Mollusca</taxon>
        <taxon>Gastropoda</taxon>
        <taxon>Heterobranchia</taxon>
        <taxon>Euthyneura</taxon>
        <taxon>Panpulmonata</taxon>
        <taxon>Sacoglossa</taxon>
        <taxon>Placobranchoidea</taxon>
        <taxon>Plakobranchidae</taxon>
        <taxon>Elysia</taxon>
    </lineage>
</organism>
<dbReference type="SUPFAM" id="SSF50494">
    <property type="entry name" value="Trypsin-like serine proteases"/>
    <property type="match status" value="1"/>
</dbReference>
<keyword evidence="2" id="KW-1185">Reference proteome</keyword>
<dbReference type="AlphaFoldDB" id="A0A3S0ZA07"/>
<dbReference type="EMBL" id="RQTK01001481">
    <property type="protein sequence ID" value="RUS70142.1"/>
    <property type="molecule type" value="Genomic_DNA"/>
</dbReference>
<sequence length="348" mass="38041">MCHLPVGNSSGCLKIARVPSKRADPVPIQGRHECEVVDPSNEAEESVAAWEDCQKNHGHAQFIPAWKFRLGHLPEWCRKTRVLRFVRTVCAITVRLRVHYTSPARPDGYAFSGHRGSDKLHLGSGYVGAVLNAPGPCTCDSCRETDAPRRQCYHIYLSTACHVIFSTEEARATRVDFFYDSADSGGGGGGGAAKMKSVWAADVVARDQQDDWCMVRCVSHDHILANELRDVVEDMAHKPTPTTNYHGRNMPTMCVVVSHPHGMPKQVTVGNLAGQATLGTYSTRFKYNTATCPGSSGGPVFVAIAKKSGCAEWMGPHSQKLHDFSTPVNLSGSCVRLSDHICPKRKGR</sequence>